<evidence type="ECO:0000259" key="3">
    <source>
        <dbReference type="Pfam" id="PF00857"/>
    </source>
</evidence>
<dbReference type="SUPFAM" id="SSF52499">
    <property type="entry name" value="Isochorismatase-like hydrolases"/>
    <property type="match status" value="1"/>
</dbReference>
<accession>A0ABU6MLC9</accession>
<dbReference type="EMBL" id="JARMAB010000031">
    <property type="protein sequence ID" value="MED1205299.1"/>
    <property type="molecule type" value="Genomic_DNA"/>
</dbReference>
<proteinExistence type="inferred from homology"/>
<keyword evidence="5" id="KW-1185">Reference proteome</keyword>
<dbReference type="Gene3D" id="3.40.50.850">
    <property type="entry name" value="Isochorismatase-like"/>
    <property type="match status" value="1"/>
</dbReference>
<evidence type="ECO:0000313" key="4">
    <source>
        <dbReference type="EMBL" id="MED1205299.1"/>
    </source>
</evidence>
<dbReference type="RefSeq" id="WP_066269299.1">
    <property type="nucleotide sequence ID" value="NZ_JARMAB010000031.1"/>
</dbReference>
<dbReference type="InterPro" id="IPR050272">
    <property type="entry name" value="Isochorismatase-like_hydrls"/>
</dbReference>
<name>A0ABU6MLC9_9BACI</name>
<sequence>MQNQNNKTALLVMDLQNGIIRHLGENLEEAIAPYQKAIKAARENSIPVIFVRVGFSEGYPEISPNNKAFSAISKYGAMTVHDQATQIHELVKPEANEPIITKYRVSAFAGSTLEVILRAQNIDTIVLSGISTSGVVLSTLREAADKDFKITVLEDACFDPDAEVHRVLTEKVFPRQADVVSVDAWIETLK</sequence>
<dbReference type="Pfam" id="PF00857">
    <property type="entry name" value="Isochorismatase"/>
    <property type="match status" value="1"/>
</dbReference>
<organism evidence="4 5">
    <name type="scientific">Heyndrickxia acidicola</name>
    <dbReference type="NCBI Taxonomy" id="209389"/>
    <lineage>
        <taxon>Bacteria</taxon>
        <taxon>Bacillati</taxon>
        <taxon>Bacillota</taxon>
        <taxon>Bacilli</taxon>
        <taxon>Bacillales</taxon>
        <taxon>Bacillaceae</taxon>
        <taxon>Heyndrickxia</taxon>
    </lineage>
</organism>
<reference evidence="4 5" key="1">
    <citation type="submission" date="2023-03" db="EMBL/GenBank/DDBJ databases">
        <title>Bacillus Genome Sequencing.</title>
        <authorList>
            <person name="Dunlap C."/>
        </authorList>
    </citation>
    <scope>NUCLEOTIDE SEQUENCE [LARGE SCALE GENOMIC DNA]</scope>
    <source>
        <strain evidence="4 5">B-23453</strain>
    </source>
</reference>
<dbReference type="Proteomes" id="UP001341444">
    <property type="component" value="Unassembled WGS sequence"/>
</dbReference>
<dbReference type="PANTHER" id="PTHR43540">
    <property type="entry name" value="PEROXYUREIDOACRYLATE/UREIDOACRYLATE AMIDOHYDROLASE-RELATED"/>
    <property type="match status" value="1"/>
</dbReference>
<evidence type="ECO:0000256" key="1">
    <source>
        <dbReference type="ARBA" id="ARBA00006336"/>
    </source>
</evidence>
<feature type="domain" description="Isochorismatase-like" evidence="3">
    <location>
        <begin position="8"/>
        <end position="183"/>
    </location>
</feature>
<comment type="similarity">
    <text evidence="1">Belongs to the isochorismatase family.</text>
</comment>
<dbReference type="GO" id="GO:0016787">
    <property type="term" value="F:hydrolase activity"/>
    <property type="evidence" value="ECO:0007669"/>
    <property type="project" value="UniProtKB-KW"/>
</dbReference>
<comment type="caution">
    <text evidence="4">The sequence shown here is derived from an EMBL/GenBank/DDBJ whole genome shotgun (WGS) entry which is preliminary data.</text>
</comment>
<evidence type="ECO:0000256" key="2">
    <source>
        <dbReference type="ARBA" id="ARBA00022801"/>
    </source>
</evidence>
<dbReference type="InterPro" id="IPR000868">
    <property type="entry name" value="Isochorismatase-like_dom"/>
</dbReference>
<dbReference type="InterPro" id="IPR036380">
    <property type="entry name" value="Isochorismatase-like_sf"/>
</dbReference>
<protein>
    <submittedName>
        <fullName evidence="4">Cysteine hydrolase</fullName>
    </submittedName>
</protein>
<gene>
    <name evidence="4" type="ORF">P4T90_19810</name>
</gene>
<evidence type="ECO:0000313" key="5">
    <source>
        <dbReference type="Proteomes" id="UP001341444"/>
    </source>
</evidence>
<dbReference type="CDD" id="cd00431">
    <property type="entry name" value="cysteine_hydrolases"/>
    <property type="match status" value="1"/>
</dbReference>
<keyword evidence="2 4" id="KW-0378">Hydrolase</keyword>